<dbReference type="PROSITE" id="PS51003">
    <property type="entry name" value="CYTB_CTER"/>
    <property type="match status" value="1"/>
</dbReference>
<proteinExistence type="predicted"/>
<evidence type="ECO:0000256" key="5">
    <source>
        <dbReference type="ARBA" id="ARBA00022723"/>
    </source>
</evidence>
<keyword evidence="4 10" id="KW-0812">Transmembrane</keyword>
<evidence type="ECO:0000256" key="10">
    <source>
        <dbReference type="SAM" id="Phobius"/>
    </source>
</evidence>
<keyword evidence="13" id="KW-1185">Reference proteome</keyword>
<dbReference type="eggNOG" id="COG1290">
    <property type="taxonomic scope" value="Bacteria"/>
</dbReference>
<keyword evidence="8" id="KW-0408">Iron</keyword>
<gene>
    <name evidence="12" type="ordered locus">Rxyl_2710</name>
</gene>
<evidence type="ECO:0000256" key="4">
    <source>
        <dbReference type="ARBA" id="ARBA00022692"/>
    </source>
</evidence>
<dbReference type="AlphaFoldDB" id="Q1ASK3"/>
<keyword evidence="9 10" id="KW-0472">Membrane</keyword>
<dbReference type="GO" id="GO:0016020">
    <property type="term" value="C:membrane"/>
    <property type="evidence" value="ECO:0007669"/>
    <property type="project" value="UniProtKB-SubCell"/>
</dbReference>
<accession>Q1ASK3</accession>
<name>Q1ASK3_RUBXD</name>
<feature type="transmembrane region" description="Helical" evidence="10">
    <location>
        <begin position="95"/>
        <end position="118"/>
    </location>
</feature>
<dbReference type="RefSeq" id="WP_011565634.1">
    <property type="nucleotide sequence ID" value="NC_008148.1"/>
</dbReference>
<dbReference type="KEGG" id="rxy:Rxyl_2710"/>
<dbReference type="EMBL" id="CP000386">
    <property type="protein sequence ID" value="ABG05625.1"/>
    <property type="molecule type" value="Genomic_DNA"/>
</dbReference>
<dbReference type="InterPro" id="IPR036150">
    <property type="entry name" value="Cyt_b/b6_C_sf"/>
</dbReference>
<feature type="transmembrane region" description="Helical" evidence="10">
    <location>
        <begin position="130"/>
        <end position="155"/>
    </location>
</feature>
<evidence type="ECO:0000313" key="12">
    <source>
        <dbReference type="EMBL" id="ABG05625.1"/>
    </source>
</evidence>
<evidence type="ECO:0000256" key="9">
    <source>
        <dbReference type="ARBA" id="ARBA00023136"/>
    </source>
</evidence>
<evidence type="ECO:0000259" key="11">
    <source>
        <dbReference type="PROSITE" id="PS51003"/>
    </source>
</evidence>
<evidence type="ECO:0000256" key="8">
    <source>
        <dbReference type="ARBA" id="ARBA00023004"/>
    </source>
</evidence>
<evidence type="ECO:0000256" key="1">
    <source>
        <dbReference type="ARBA" id="ARBA00004141"/>
    </source>
</evidence>
<evidence type="ECO:0000256" key="3">
    <source>
        <dbReference type="ARBA" id="ARBA00022617"/>
    </source>
</evidence>
<sequence>MEIRRGPARPVEDGEVITEENVYERPDEPMAFFPGQVVADLTVSAVLLGVVVALSYLVPAPLTEPADLSTTSYVPRPEWFFFFYDQMLMFFPGSLLIPVGGVVIPFLFFLLLLAVPWLDREPSHSLSRRPFAAVVAFLVVLAVVLNMLLTLVRILNFPQS</sequence>
<reference evidence="12 13" key="1">
    <citation type="submission" date="2006-06" db="EMBL/GenBank/DDBJ databases">
        <title>Complete sequence of Rubrobacter xylanophilus DSM 9941.</title>
        <authorList>
            <consortium name="US DOE Joint Genome Institute"/>
            <person name="Copeland A."/>
            <person name="Lucas S."/>
            <person name="Lapidus A."/>
            <person name="Barry K."/>
            <person name="Detter J.C."/>
            <person name="Glavina del Rio T."/>
            <person name="Hammon N."/>
            <person name="Israni S."/>
            <person name="Dalin E."/>
            <person name="Tice H."/>
            <person name="Pitluck S."/>
            <person name="Munk A.C."/>
            <person name="Brettin T."/>
            <person name="Bruce D."/>
            <person name="Han C."/>
            <person name="Tapia R."/>
            <person name="Gilna P."/>
            <person name="Schmutz J."/>
            <person name="Larimer F."/>
            <person name="Land M."/>
            <person name="Hauser L."/>
            <person name="Kyrpides N."/>
            <person name="Lykidis A."/>
            <person name="da Costa M.S."/>
            <person name="Rainey F.A."/>
            <person name="Empadinhas N."/>
            <person name="Jolivet E."/>
            <person name="Battista J.R."/>
            <person name="Richardson P."/>
        </authorList>
    </citation>
    <scope>NUCLEOTIDE SEQUENCE [LARGE SCALE GENOMIC DNA]</scope>
    <source>
        <strain evidence="13">DSM 9941 / NBRC 16129 / PRD-1</strain>
    </source>
</reference>
<dbReference type="InterPro" id="IPR027387">
    <property type="entry name" value="Cytb/b6-like_sf"/>
</dbReference>
<dbReference type="GO" id="GO:0016491">
    <property type="term" value="F:oxidoreductase activity"/>
    <property type="evidence" value="ECO:0007669"/>
    <property type="project" value="InterPro"/>
</dbReference>
<dbReference type="STRING" id="266117.Rxyl_2710"/>
<protein>
    <recommendedName>
        <fullName evidence="11">Cytochrome b/b6 C-terminal region profile domain-containing protein</fullName>
    </recommendedName>
</protein>
<dbReference type="SUPFAM" id="SSF81648">
    <property type="entry name" value="a domain/subunit of cytochrome bc1 complex (Ubiquinol-cytochrome c reductase)"/>
    <property type="match status" value="1"/>
</dbReference>
<dbReference type="Gene3D" id="1.20.810.10">
    <property type="entry name" value="Cytochrome Bc1 Complex, Chain C"/>
    <property type="match status" value="1"/>
</dbReference>
<dbReference type="Pfam" id="PF00032">
    <property type="entry name" value="Cytochrom_B_C"/>
    <property type="match status" value="1"/>
</dbReference>
<feature type="transmembrane region" description="Helical" evidence="10">
    <location>
        <begin position="37"/>
        <end position="58"/>
    </location>
</feature>
<evidence type="ECO:0000256" key="2">
    <source>
        <dbReference type="ARBA" id="ARBA00022448"/>
    </source>
</evidence>
<keyword evidence="2" id="KW-0813">Transport</keyword>
<evidence type="ECO:0000313" key="13">
    <source>
        <dbReference type="Proteomes" id="UP000006637"/>
    </source>
</evidence>
<evidence type="ECO:0000256" key="7">
    <source>
        <dbReference type="ARBA" id="ARBA00022989"/>
    </source>
</evidence>
<dbReference type="HOGENOM" id="CLU_1593331_0_0_11"/>
<dbReference type="InterPro" id="IPR005798">
    <property type="entry name" value="Cyt_b/b6_C"/>
</dbReference>
<feature type="domain" description="Cytochrome b/b6 C-terminal region profile" evidence="11">
    <location>
        <begin position="22"/>
        <end position="160"/>
    </location>
</feature>
<comment type="subcellular location">
    <subcellularLocation>
        <location evidence="1">Membrane</location>
        <topology evidence="1">Multi-pass membrane protein</topology>
    </subcellularLocation>
</comment>
<keyword evidence="5" id="KW-0479">Metal-binding</keyword>
<keyword evidence="7 10" id="KW-1133">Transmembrane helix</keyword>
<evidence type="ECO:0000256" key="6">
    <source>
        <dbReference type="ARBA" id="ARBA00022982"/>
    </source>
</evidence>
<dbReference type="Proteomes" id="UP000006637">
    <property type="component" value="Chromosome"/>
</dbReference>
<keyword evidence="3" id="KW-0349">Heme</keyword>
<organism evidence="12 13">
    <name type="scientific">Rubrobacter xylanophilus (strain DSM 9941 / JCM 11954 / NBRC 16129 / PRD-1)</name>
    <dbReference type="NCBI Taxonomy" id="266117"/>
    <lineage>
        <taxon>Bacteria</taxon>
        <taxon>Bacillati</taxon>
        <taxon>Actinomycetota</taxon>
        <taxon>Rubrobacteria</taxon>
        <taxon>Rubrobacterales</taxon>
        <taxon>Rubrobacteraceae</taxon>
        <taxon>Rubrobacter</taxon>
    </lineage>
</organism>
<dbReference type="GO" id="GO:0009055">
    <property type="term" value="F:electron transfer activity"/>
    <property type="evidence" value="ECO:0007669"/>
    <property type="project" value="InterPro"/>
</dbReference>
<dbReference type="OrthoDB" id="2380469at2"/>
<keyword evidence="6" id="KW-0249">Electron transport</keyword>
<dbReference type="GO" id="GO:0046872">
    <property type="term" value="F:metal ion binding"/>
    <property type="evidence" value="ECO:0007669"/>
    <property type="project" value="UniProtKB-KW"/>
</dbReference>